<accession>A0A3R7Q0S5</accession>
<dbReference type="InterPro" id="IPR036383">
    <property type="entry name" value="TSP1_rpt_sf"/>
</dbReference>
<reference evidence="3 4" key="2">
    <citation type="submission" date="2019-01" db="EMBL/GenBank/DDBJ databases">
        <title>The decoding of complex shrimp genome reveals the adaptation for benthos swimmer, frequently molting mechanism and breeding impact on genome.</title>
        <authorList>
            <person name="Sun Y."/>
            <person name="Gao Y."/>
            <person name="Yu Y."/>
        </authorList>
    </citation>
    <scope>NUCLEOTIDE SEQUENCE [LARGE SCALE GENOMIC DNA]</scope>
    <source>
        <tissue evidence="3">Muscle</tissue>
    </source>
</reference>
<dbReference type="OrthoDB" id="5950222at2759"/>
<name>A0A3R7Q0S5_PENVA</name>
<evidence type="ECO:0000256" key="2">
    <source>
        <dbReference type="ARBA" id="ARBA00022525"/>
    </source>
</evidence>
<dbReference type="AlphaFoldDB" id="A0A3R7Q0S5"/>
<evidence type="ECO:0000313" key="4">
    <source>
        <dbReference type="Proteomes" id="UP000283509"/>
    </source>
</evidence>
<keyword evidence="3" id="KW-0401">Integrin</keyword>
<evidence type="ECO:0000313" key="3">
    <source>
        <dbReference type="EMBL" id="ROT65632.1"/>
    </source>
</evidence>
<dbReference type="GO" id="GO:0030198">
    <property type="term" value="P:extracellular matrix organization"/>
    <property type="evidence" value="ECO:0007669"/>
    <property type="project" value="TreeGrafter"/>
</dbReference>
<dbReference type="EMBL" id="QCYY01003065">
    <property type="protein sequence ID" value="ROT65632.1"/>
    <property type="molecule type" value="Genomic_DNA"/>
</dbReference>
<protein>
    <submittedName>
        <fullName evidence="3">Putative A disintegrin and metalloproteinase with thrombospondin motifs 9</fullName>
    </submittedName>
</protein>
<dbReference type="GO" id="GO:0006508">
    <property type="term" value="P:proteolysis"/>
    <property type="evidence" value="ECO:0007669"/>
    <property type="project" value="TreeGrafter"/>
</dbReference>
<dbReference type="PANTHER" id="PTHR13723">
    <property type="entry name" value="ADAMTS A DISINTEGRIN AND METALLOPROTEASE WITH THROMBOSPONDIN MOTIFS PROTEASE"/>
    <property type="match status" value="1"/>
</dbReference>
<dbReference type="Pfam" id="PF00090">
    <property type="entry name" value="TSP_1"/>
    <property type="match status" value="1"/>
</dbReference>
<dbReference type="GO" id="GO:0005576">
    <property type="term" value="C:extracellular region"/>
    <property type="evidence" value="ECO:0007669"/>
    <property type="project" value="UniProtKB-SubCell"/>
</dbReference>
<organism evidence="3 4">
    <name type="scientific">Penaeus vannamei</name>
    <name type="common">Whiteleg shrimp</name>
    <name type="synonym">Litopenaeus vannamei</name>
    <dbReference type="NCBI Taxonomy" id="6689"/>
    <lineage>
        <taxon>Eukaryota</taxon>
        <taxon>Metazoa</taxon>
        <taxon>Ecdysozoa</taxon>
        <taxon>Arthropoda</taxon>
        <taxon>Crustacea</taxon>
        <taxon>Multicrustacea</taxon>
        <taxon>Malacostraca</taxon>
        <taxon>Eumalacostraca</taxon>
        <taxon>Eucarida</taxon>
        <taxon>Decapoda</taxon>
        <taxon>Dendrobranchiata</taxon>
        <taxon>Penaeoidea</taxon>
        <taxon>Penaeidae</taxon>
        <taxon>Penaeus</taxon>
    </lineage>
</organism>
<evidence type="ECO:0000256" key="1">
    <source>
        <dbReference type="ARBA" id="ARBA00004613"/>
    </source>
</evidence>
<dbReference type="GO" id="GO:0004222">
    <property type="term" value="F:metalloendopeptidase activity"/>
    <property type="evidence" value="ECO:0007669"/>
    <property type="project" value="TreeGrafter"/>
</dbReference>
<dbReference type="PROSITE" id="PS50092">
    <property type="entry name" value="TSP1"/>
    <property type="match status" value="1"/>
</dbReference>
<proteinExistence type="predicted"/>
<gene>
    <name evidence="3" type="ORF">C7M84_016401</name>
</gene>
<dbReference type="GO" id="GO:0031012">
    <property type="term" value="C:extracellular matrix"/>
    <property type="evidence" value="ECO:0007669"/>
    <property type="project" value="TreeGrafter"/>
</dbReference>
<dbReference type="SUPFAM" id="SSF82895">
    <property type="entry name" value="TSP-1 type 1 repeat"/>
    <property type="match status" value="1"/>
</dbReference>
<dbReference type="GO" id="GO:0007229">
    <property type="term" value="P:integrin-mediated signaling pathway"/>
    <property type="evidence" value="ECO:0007669"/>
    <property type="project" value="UniProtKB-KW"/>
</dbReference>
<dbReference type="InterPro" id="IPR000884">
    <property type="entry name" value="TSP1_rpt"/>
</dbReference>
<sequence length="306" mass="33129">MAEVDNIVDAVMQELRRAPGVVARPFLILGNRLIPRLRRIFLIVSMGSSALVNPAHNSSSSPPNPSLSSSHLLKLRPQPLLKLLPQPLLKLLPTTPKPSHDSFPSHDSLSPAPKYDSAWHEWSAEVLRGKREPYDPTENEIPQGPWGPWGTPGPCSRTCGGGVRTAMRECRGQRSSDCVGSTKKYESCNIDLISLSSLSLPLSFISSLFLSFNLNFSSISFPPPLSFSLPLSPLNVILSSPPNSWSPLPPNFSLSSLSLSLPTLSSSISPLFYRNHLSLSPPCSGVPLPEATTPPHLSTLSLLPLP</sequence>
<keyword evidence="4" id="KW-1185">Reference proteome</keyword>
<dbReference type="InterPro" id="IPR050439">
    <property type="entry name" value="ADAMTS_ADAMTS-like"/>
</dbReference>
<dbReference type="Gene3D" id="2.20.100.10">
    <property type="entry name" value="Thrombospondin type-1 (TSP1) repeat"/>
    <property type="match status" value="1"/>
</dbReference>
<dbReference type="PANTHER" id="PTHR13723:SF281">
    <property type="entry name" value="PAPILIN"/>
    <property type="match status" value="1"/>
</dbReference>
<keyword evidence="2" id="KW-0964">Secreted</keyword>
<dbReference type="Proteomes" id="UP000283509">
    <property type="component" value="Unassembled WGS sequence"/>
</dbReference>
<comment type="subcellular location">
    <subcellularLocation>
        <location evidence="1">Secreted</location>
    </subcellularLocation>
</comment>
<comment type="caution">
    <text evidence="3">The sequence shown here is derived from an EMBL/GenBank/DDBJ whole genome shotgun (WGS) entry which is preliminary data.</text>
</comment>
<reference evidence="3 4" key="1">
    <citation type="submission" date="2018-04" db="EMBL/GenBank/DDBJ databases">
        <authorList>
            <person name="Zhang X."/>
            <person name="Yuan J."/>
            <person name="Li F."/>
            <person name="Xiang J."/>
        </authorList>
    </citation>
    <scope>NUCLEOTIDE SEQUENCE [LARGE SCALE GENOMIC DNA]</scope>
    <source>
        <tissue evidence="3">Muscle</tissue>
    </source>
</reference>